<gene>
    <name evidence="7" type="primary">NOXO1</name>
</gene>
<feature type="domain" description="SH3" evidence="4">
    <location>
        <begin position="237"/>
        <end position="296"/>
    </location>
</feature>
<dbReference type="GeneID" id="103117956"/>
<dbReference type="Gene3D" id="3.30.1520.10">
    <property type="entry name" value="Phox-like domain"/>
    <property type="match status" value="1"/>
</dbReference>
<evidence type="ECO:0000256" key="2">
    <source>
        <dbReference type="PROSITE-ProRule" id="PRU00192"/>
    </source>
</evidence>
<name>A0ABM3VWA3_ERIEU</name>
<protein>
    <submittedName>
        <fullName evidence="7">NADPH oxidase organizer 1 isoform X2</fullName>
    </submittedName>
</protein>
<evidence type="ECO:0000256" key="3">
    <source>
        <dbReference type="SAM" id="MobiDB-lite"/>
    </source>
</evidence>
<dbReference type="Proteomes" id="UP001652624">
    <property type="component" value="Chromosome 15"/>
</dbReference>
<dbReference type="InterPro" id="IPR001452">
    <property type="entry name" value="SH3_domain"/>
</dbReference>
<dbReference type="SMART" id="SM00326">
    <property type="entry name" value="SH3"/>
    <property type="match status" value="2"/>
</dbReference>
<feature type="domain" description="SH3" evidence="4">
    <location>
        <begin position="164"/>
        <end position="226"/>
    </location>
</feature>
<evidence type="ECO:0000259" key="4">
    <source>
        <dbReference type="PROSITE" id="PS50002"/>
    </source>
</evidence>
<dbReference type="InterPro" id="IPR001683">
    <property type="entry name" value="PX_dom"/>
</dbReference>
<sequence length="391" mass="42230">MASPPHPVSVHPAALVQTEHLQVFSFYVRWSDGGETLVHKSWDEFRGLHKTLKETFPVEAGLLRRSDRVLPKFPGQACGDPGRGWPGAPLLLLRGRMGRSLERLQRLGTYLLALLAAESLSRSPALGGFFAPTSQDLESALSPGSLVILPVPTEAVASPRACSLEGGSLRCLHPYSTQDARGRLFRSGAGEVLDVLLRHPSGWWLVANEEQQMAWFPAPYLEQAAGQGPKGGQLWGCRASQFCVSRAYNSGHSDELSVPAGARVCVLETSDRGWWWCRYGECEGLLPAALLRPDQLGVLLSPAALFRSACHEDEGESRAPEARSLPPSVPARPSPGAVRRSCCTITRRALGRSSGSPWRAPWEGRPGVPVPREEAGGRHSNSGCVEGSTQA</sequence>
<dbReference type="InterPro" id="IPR036028">
    <property type="entry name" value="SH3-like_dom_sf"/>
</dbReference>
<organism evidence="6 7">
    <name type="scientific">Erinaceus europaeus</name>
    <name type="common">Western European hedgehog</name>
    <dbReference type="NCBI Taxonomy" id="9365"/>
    <lineage>
        <taxon>Eukaryota</taxon>
        <taxon>Metazoa</taxon>
        <taxon>Chordata</taxon>
        <taxon>Craniata</taxon>
        <taxon>Vertebrata</taxon>
        <taxon>Euteleostomi</taxon>
        <taxon>Mammalia</taxon>
        <taxon>Eutheria</taxon>
        <taxon>Laurasiatheria</taxon>
        <taxon>Eulipotyphla</taxon>
        <taxon>Erinaceidae</taxon>
        <taxon>Erinaceinae</taxon>
        <taxon>Erinaceus</taxon>
    </lineage>
</organism>
<dbReference type="Pfam" id="PF00018">
    <property type="entry name" value="SH3_1"/>
    <property type="match status" value="1"/>
</dbReference>
<feature type="region of interest" description="Disordered" evidence="3">
    <location>
        <begin position="316"/>
        <end position="391"/>
    </location>
</feature>
<keyword evidence="1 2" id="KW-0728">SH3 domain</keyword>
<proteinExistence type="predicted"/>
<dbReference type="InterPro" id="IPR036871">
    <property type="entry name" value="PX_dom_sf"/>
</dbReference>
<dbReference type="PANTHER" id="PTHR15706">
    <property type="entry name" value="SH3 MULTIPLE DOMAIN"/>
    <property type="match status" value="1"/>
</dbReference>
<evidence type="ECO:0000256" key="1">
    <source>
        <dbReference type="ARBA" id="ARBA00022443"/>
    </source>
</evidence>
<evidence type="ECO:0000259" key="5">
    <source>
        <dbReference type="PROSITE" id="PS50195"/>
    </source>
</evidence>
<accession>A0ABM3VWA3</accession>
<dbReference type="InterPro" id="IPR051228">
    <property type="entry name" value="NADPH_Oxidase/PX-Domain"/>
</dbReference>
<dbReference type="SUPFAM" id="SSF50044">
    <property type="entry name" value="SH3-domain"/>
    <property type="match status" value="2"/>
</dbReference>
<evidence type="ECO:0000313" key="7">
    <source>
        <dbReference type="RefSeq" id="XP_060028613.1"/>
    </source>
</evidence>
<dbReference type="SUPFAM" id="SSF64268">
    <property type="entry name" value="PX domain"/>
    <property type="match status" value="1"/>
</dbReference>
<dbReference type="PROSITE" id="PS50002">
    <property type="entry name" value="SH3"/>
    <property type="match status" value="2"/>
</dbReference>
<feature type="compositionally biased region" description="Polar residues" evidence="3">
    <location>
        <begin position="379"/>
        <end position="391"/>
    </location>
</feature>
<dbReference type="RefSeq" id="XP_060028613.1">
    <property type="nucleotide sequence ID" value="XM_060172630.1"/>
</dbReference>
<dbReference type="Pfam" id="PF00787">
    <property type="entry name" value="PX"/>
    <property type="match status" value="1"/>
</dbReference>
<keyword evidence="6" id="KW-1185">Reference proteome</keyword>
<dbReference type="PROSITE" id="PS50195">
    <property type="entry name" value="PX"/>
    <property type="match status" value="1"/>
</dbReference>
<dbReference type="PANTHER" id="PTHR15706:SF10">
    <property type="entry name" value="NADPH OXIDASE ORGANIZER 1"/>
    <property type="match status" value="1"/>
</dbReference>
<dbReference type="Gene3D" id="2.30.30.40">
    <property type="entry name" value="SH3 Domains"/>
    <property type="match status" value="2"/>
</dbReference>
<feature type="domain" description="PX" evidence="5">
    <location>
        <begin position="1"/>
        <end position="137"/>
    </location>
</feature>
<reference evidence="7" key="1">
    <citation type="submission" date="2025-08" db="UniProtKB">
        <authorList>
            <consortium name="RefSeq"/>
        </authorList>
    </citation>
    <scope>IDENTIFICATION</scope>
</reference>
<evidence type="ECO:0000313" key="6">
    <source>
        <dbReference type="Proteomes" id="UP001652624"/>
    </source>
</evidence>